<sequence>MYSPFYKIFAQQYFRIGWLIVCATLGMLGGCTSGKTDGCADDLDLSNIQVKIEIEDLNPQLMTLDTEAKAKEFIKKNPGFAQKFANLQRVGEQNVVKALVAFAKEPYMDSLYTQVKSVFGNYGKLKQELVAAFKHIKYYYPSFKIPQVKMAMTGIGSFFGRDIYMDDEVIFISPDYFSGLNAKFKPKEPYYIQRRYAPAYIVPVIVQAISRTYNKIDVNDHTLVADMVTRGKELQFVKTMMPCTHDSLITGFTARQLANVNDKDNRKIIWGHFVEKQVLFAKSVRKKRAYMGERPYTAEVGVGKECPGKIGWWVGWQIVQKYTRKFPKKTFQEVMAFDQNIHLFNASAYKGE</sequence>
<gene>
    <name evidence="1" type="ORF">M23134_03616</name>
</gene>
<dbReference type="eggNOG" id="COG5504">
    <property type="taxonomic scope" value="Bacteria"/>
</dbReference>
<dbReference type="OrthoDB" id="976022at2"/>
<keyword evidence="2" id="KW-1185">Reference proteome</keyword>
<protein>
    <submittedName>
        <fullName evidence="1">Lipoprotein, putative</fullName>
    </submittedName>
</protein>
<reference evidence="1 2" key="1">
    <citation type="submission" date="2007-01" db="EMBL/GenBank/DDBJ databases">
        <authorList>
            <person name="Haygood M."/>
            <person name="Podell S."/>
            <person name="Anderson C."/>
            <person name="Hopkinson B."/>
            <person name="Roe K."/>
            <person name="Barbeau K."/>
            <person name="Gaasterland T."/>
            <person name="Ferriera S."/>
            <person name="Johnson J."/>
            <person name="Kravitz S."/>
            <person name="Beeson K."/>
            <person name="Sutton G."/>
            <person name="Rogers Y.-H."/>
            <person name="Friedman R."/>
            <person name="Frazier M."/>
            <person name="Venter J.C."/>
        </authorList>
    </citation>
    <scope>NUCLEOTIDE SEQUENCE [LARGE SCALE GENOMIC DNA]</scope>
    <source>
        <strain evidence="1 2">ATCC 23134</strain>
    </source>
</reference>
<evidence type="ECO:0000313" key="1">
    <source>
        <dbReference type="EMBL" id="EAY26964.1"/>
    </source>
</evidence>
<accession>A1ZRQ9</accession>
<keyword evidence="1" id="KW-0449">Lipoprotein</keyword>
<comment type="caution">
    <text evidence="1">The sequence shown here is derived from an EMBL/GenBank/DDBJ whole genome shotgun (WGS) entry which is preliminary data.</text>
</comment>
<dbReference type="EMBL" id="AAWS01000028">
    <property type="protein sequence ID" value="EAY26964.1"/>
    <property type="molecule type" value="Genomic_DNA"/>
</dbReference>
<evidence type="ECO:0000313" key="2">
    <source>
        <dbReference type="Proteomes" id="UP000004095"/>
    </source>
</evidence>
<dbReference type="PROSITE" id="PS51257">
    <property type="entry name" value="PROKAR_LIPOPROTEIN"/>
    <property type="match status" value="1"/>
</dbReference>
<dbReference type="InterPro" id="IPR019853">
    <property type="entry name" value="GldB-like"/>
</dbReference>
<name>A1ZRQ9_MICM2</name>
<dbReference type="RefSeq" id="WP_004156548.1">
    <property type="nucleotide sequence ID" value="NZ_AAWS01000028.1"/>
</dbReference>
<dbReference type="AlphaFoldDB" id="A1ZRQ9"/>
<dbReference type="NCBIfam" id="TIGR03514">
    <property type="entry name" value="GldB_lipo"/>
    <property type="match status" value="1"/>
</dbReference>
<proteinExistence type="predicted"/>
<dbReference type="Pfam" id="PF25594">
    <property type="entry name" value="GldB_lipo"/>
    <property type="match status" value="1"/>
</dbReference>
<organism evidence="1 2">
    <name type="scientific">Microscilla marina ATCC 23134</name>
    <dbReference type="NCBI Taxonomy" id="313606"/>
    <lineage>
        <taxon>Bacteria</taxon>
        <taxon>Pseudomonadati</taxon>
        <taxon>Bacteroidota</taxon>
        <taxon>Cytophagia</taxon>
        <taxon>Cytophagales</taxon>
        <taxon>Microscillaceae</taxon>
        <taxon>Microscilla</taxon>
    </lineage>
</organism>
<dbReference type="Proteomes" id="UP000004095">
    <property type="component" value="Unassembled WGS sequence"/>
</dbReference>